<evidence type="ECO:0000313" key="1">
    <source>
        <dbReference type="EMBL" id="KAI5661278.1"/>
    </source>
</evidence>
<gene>
    <name evidence="1" type="ORF">M9H77_20601</name>
</gene>
<accession>A0ACC0AMV2</accession>
<protein>
    <submittedName>
        <fullName evidence="1">Uncharacterized protein</fullName>
    </submittedName>
</protein>
<proteinExistence type="predicted"/>
<comment type="caution">
    <text evidence="1">The sequence shown here is derived from an EMBL/GenBank/DDBJ whole genome shotgun (WGS) entry which is preliminary data.</text>
</comment>
<keyword evidence="2" id="KW-1185">Reference proteome</keyword>
<reference evidence="2" key="1">
    <citation type="journal article" date="2023" name="Nat. Plants">
        <title>Single-cell RNA sequencing provides a high-resolution roadmap for understanding the multicellular compartmentation of specialized metabolism.</title>
        <authorList>
            <person name="Sun S."/>
            <person name="Shen X."/>
            <person name="Li Y."/>
            <person name="Li Y."/>
            <person name="Wang S."/>
            <person name="Li R."/>
            <person name="Zhang H."/>
            <person name="Shen G."/>
            <person name="Guo B."/>
            <person name="Wei J."/>
            <person name="Xu J."/>
            <person name="St-Pierre B."/>
            <person name="Chen S."/>
            <person name="Sun C."/>
        </authorList>
    </citation>
    <scope>NUCLEOTIDE SEQUENCE [LARGE SCALE GENOMIC DNA]</scope>
</reference>
<dbReference type="Proteomes" id="UP001060085">
    <property type="component" value="Linkage Group LG05"/>
</dbReference>
<sequence length="141" mass="16252">MEELVRCPLLKLQQSLPTTRAFLEDALELVTTEKAVEDWLLKLKTKLMNLRTYWMRLQWKLSYAEGVTATFFSGEIMRDVLFVPIVGIGGVDKTTMAQLLYNTMMRRRKIMVNVVEFATEKKCELLAMDLLESQLQDALSG</sequence>
<dbReference type="EMBL" id="CM044705">
    <property type="protein sequence ID" value="KAI5661278.1"/>
    <property type="molecule type" value="Genomic_DNA"/>
</dbReference>
<name>A0ACC0AMV2_CATRO</name>
<organism evidence="1 2">
    <name type="scientific">Catharanthus roseus</name>
    <name type="common">Madagascar periwinkle</name>
    <name type="synonym">Vinca rosea</name>
    <dbReference type="NCBI Taxonomy" id="4058"/>
    <lineage>
        <taxon>Eukaryota</taxon>
        <taxon>Viridiplantae</taxon>
        <taxon>Streptophyta</taxon>
        <taxon>Embryophyta</taxon>
        <taxon>Tracheophyta</taxon>
        <taxon>Spermatophyta</taxon>
        <taxon>Magnoliopsida</taxon>
        <taxon>eudicotyledons</taxon>
        <taxon>Gunneridae</taxon>
        <taxon>Pentapetalae</taxon>
        <taxon>asterids</taxon>
        <taxon>lamiids</taxon>
        <taxon>Gentianales</taxon>
        <taxon>Apocynaceae</taxon>
        <taxon>Rauvolfioideae</taxon>
        <taxon>Vinceae</taxon>
        <taxon>Catharanthinae</taxon>
        <taxon>Catharanthus</taxon>
    </lineage>
</organism>
<evidence type="ECO:0000313" key="2">
    <source>
        <dbReference type="Proteomes" id="UP001060085"/>
    </source>
</evidence>